<dbReference type="InterPro" id="IPR002043">
    <property type="entry name" value="UDG_fam1"/>
</dbReference>
<evidence type="ECO:0000313" key="12">
    <source>
        <dbReference type="EMBL" id="CAD8445121.1"/>
    </source>
</evidence>
<evidence type="ECO:0000256" key="7">
    <source>
        <dbReference type="HAMAP-Rule" id="MF_03166"/>
    </source>
</evidence>
<dbReference type="GO" id="GO:0005739">
    <property type="term" value="C:mitochondrion"/>
    <property type="evidence" value="ECO:0007669"/>
    <property type="project" value="UniProtKB-SubCell"/>
</dbReference>
<accession>A0A7S0D8Z2</accession>
<evidence type="ECO:0000256" key="6">
    <source>
        <dbReference type="ARBA" id="ARBA00023204"/>
    </source>
</evidence>
<dbReference type="GO" id="GO:0005634">
    <property type="term" value="C:nucleus"/>
    <property type="evidence" value="ECO:0007669"/>
    <property type="project" value="UniProtKB-SubCell"/>
</dbReference>
<dbReference type="CDD" id="cd10027">
    <property type="entry name" value="UDG-F1-like"/>
    <property type="match status" value="1"/>
</dbReference>
<gene>
    <name evidence="12" type="ORF">LAMO00422_LOCUS8008</name>
</gene>
<keyword evidence="5 7" id="KW-0378">Hydrolase</keyword>
<dbReference type="PANTHER" id="PTHR11264:SF0">
    <property type="entry name" value="URACIL-DNA GLYCOSYLASE"/>
    <property type="match status" value="1"/>
</dbReference>
<keyword evidence="7" id="KW-0496">Mitochondrion</keyword>
<evidence type="ECO:0000256" key="3">
    <source>
        <dbReference type="ARBA" id="ARBA00012030"/>
    </source>
</evidence>
<feature type="domain" description="Uracil-DNA glycosylase-like" evidence="11">
    <location>
        <begin position="170"/>
        <end position="331"/>
    </location>
</feature>
<keyword evidence="6 7" id="KW-0234">DNA repair</keyword>
<dbReference type="PANTHER" id="PTHR11264">
    <property type="entry name" value="URACIL-DNA GLYCOSYLASE"/>
    <property type="match status" value="1"/>
</dbReference>
<dbReference type="GO" id="GO:0004844">
    <property type="term" value="F:uracil DNA N-glycosylase activity"/>
    <property type="evidence" value="ECO:0007669"/>
    <property type="project" value="UniProtKB-UniRule"/>
</dbReference>
<dbReference type="HAMAP" id="MF_00148">
    <property type="entry name" value="UDG"/>
    <property type="match status" value="1"/>
</dbReference>
<dbReference type="Pfam" id="PF03167">
    <property type="entry name" value="UDG"/>
    <property type="match status" value="1"/>
</dbReference>
<dbReference type="GO" id="GO:0097510">
    <property type="term" value="P:base-excision repair, AP site formation via deaminated base removal"/>
    <property type="evidence" value="ECO:0007669"/>
    <property type="project" value="TreeGrafter"/>
</dbReference>
<dbReference type="NCBIfam" id="NF003591">
    <property type="entry name" value="PRK05254.1-4"/>
    <property type="match status" value="1"/>
</dbReference>
<dbReference type="SMART" id="SM00986">
    <property type="entry name" value="UDG"/>
    <property type="match status" value="1"/>
</dbReference>
<dbReference type="NCBIfam" id="NF003588">
    <property type="entry name" value="PRK05254.1-1"/>
    <property type="match status" value="1"/>
</dbReference>
<evidence type="ECO:0000256" key="10">
    <source>
        <dbReference type="SAM" id="MobiDB-lite"/>
    </source>
</evidence>
<dbReference type="NCBIfam" id="NF003589">
    <property type="entry name" value="PRK05254.1-2"/>
    <property type="match status" value="1"/>
</dbReference>
<evidence type="ECO:0000256" key="2">
    <source>
        <dbReference type="ARBA" id="ARBA00008184"/>
    </source>
</evidence>
<dbReference type="AlphaFoldDB" id="A0A7S0D8Z2"/>
<organism evidence="12">
    <name type="scientific">Amorphochlora amoebiformis</name>
    <dbReference type="NCBI Taxonomy" id="1561963"/>
    <lineage>
        <taxon>Eukaryota</taxon>
        <taxon>Sar</taxon>
        <taxon>Rhizaria</taxon>
        <taxon>Cercozoa</taxon>
        <taxon>Chlorarachniophyceae</taxon>
        <taxon>Amorphochlora</taxon>
    </lineage>
</organism>
<feature type="active site" description="Proton acceptor" evidence="7 8">
    <location>
        <position position="185"/>
    </location>
</feature>
<dbReference type="NCBIfam" id="NF003592">
    <property type="entry name" value="PRK05254.1-5"/>
    <property type="match status" value="1"/>
</dbReference>
<evidence type="ECO:0000256" key="1">
    <source>
        <dbReference type="ARBA" id="ARBA00001400"/>
    </source>
</evidence>
<evidence type="ECO:0000256" key="9">
    <source>
        <dbReference type="RuleBase" id="RU003780"/>
    </source>
</evidence>
<comment type="similarity">
    <text evidence="2 7 9">Belongs to the uracil-DNA glycosylase (UDG) superfamily. UNG family.</text>
</comment>
<dbReference type="InterPro" id="IPR036895">
    <property type="entry name" value="Uracil-DNA_glycosylase-like_sf"/>
</dbReference>
<evidence type="ECO:0000256" key="5">
    <source>
        <dbReference type="ARBA" id="ARBA00022801"/>
    </source>
</evidence>
<comment type="catalytic activity">
    <reaction evidence="1 7 9">
        <text>Hydrolyzes single-stranded DNA or mismatched double-stranded DNA and polynucleotides, releasing free uracil.</text>
        <dbReference type="EC" id="3.2.2.27"/>
    </reaction>
</comment>
<sequence length="344" mass="38025">MPSKRELVSVSAKEFFARSPKSSKRPNHATETSENTYRITFGKHKGKPLNQIPASYIEWLVHNRIYESRRDLKEALDAAGVLNNQDDSGAGDKPTPRAAASTVSEDQGGWSVNITAKQLRDALPPDWNEALGEEVMAKGAWKDLAQFLAEESFRGMRIYPNFSQVFRALELCPFNKTKVVILGQDPYHGPRQAEGMSFSVPRGTPIPSSLKNIYKELKADIPDVSIPTHGHLAHWAEQGVLLLNAALTVRAGDANGHQQRGWEVLTSAMVSALSESRKDIVFLLWGRNAQKRGGGISEQKHAIMMAAHPSGLSANRGFFGCRHFSKANEYLVSKGKQPIDWSLP</sequence>
<protein>
    <recommendedName>
        <fullName evidence="3 7">Uracil-DNA glycosylase</fullName>
        <shortName evidence="7">UDG</shortName>
        <ecNumber evidence="3 7">3.2.2.27</ecNumber>
    </recommendedName>
</protein>
<dbReference type="EC" id="3.2.2.27" evidence="3 7"/>
<reference evidence="12" key="1">
    <citation type="submission" date="2021-01" db="EMBL/GenBank/DDBJ databases">
        <authorList>
            <person name="Corre E."/>
            <person name="Pelletier E."/>
            <person name="Niang G."/>
            <person name="Scheremetjew M."/>
            <person name="Finn R."/>
            <person name="Kale V."/>
            <person name="Holt S."/>
            <person name="Cochrane G."/>
            <person name="Meng A."/>
            <person name="Brown T."/>
            <person name="Cohen L."/>
        </authorList>
    </citation>
    <scope>NUCLEOTIDE SEQUENCE</scope>
    <source>
        <strain evidence="12">CCMP2058</strain>
    </source>
</reference>
<evidence type="ECO:0000256" key="8">
    <source>
        <dbReference type="PROSITE-ProRule" id="PRU10072"/>
    </source>
</evidence>
<keyword evidence="7" id="KW-0539">Nucleus</keyword>
<evidence type="ECO:0000259" key="11">
    <source>
        <dbReference type="SMART" id="SM00986"/>
    </source>
</evidence>
<dbReference type="InterPro" id="IPR018085">
    <property type="entry name" value="Ura-DNA_Glyclase_AS"/>
</dbReference>
<name>A0A7S0D8Z2_9EUKA</name>
<dbReference type="FunFam" id="3.40.470.10:FF:000001">
    <property type="entry name" value="Uracil-DNA glycosylase"/>
    <property type="match status" value="1"/>
</dbReference>
<dbReference type="PROSITE" id="PS00130">
    <property type="entry name" value="U_DNA_GLYCOSYLASE"/>
    <property type="match status" value="1"/>
</dbReference>
<dbReference type="Gene3D" id="3.40.470.10">
    <property type="entry name" value="Uracil-DNA glycosylase-like domain"/>
    <property type="match status" value="1"/>
</dbReference>
<dbReference type="InterPro" id="IPR005122">
    <property type="entry name" value="Uracil-DNA_glycosylase-like"/>
</dbReference>
<feature type="region of interest" description="Disordered" evidence="10">
    <location>
        <begin position="1"/>
        <end position="34"/>
    </location>
</feature>
<comment type="function">
    <text evidence="7 9">Excises uracil residues from the DNA which can arise as a result of misincorporation of dUMP residues by DNA polymerase or due to deamination of cytosine.</text>
</comment>
<keyword evidence="4 7" id="KW-0227">DNA damage</keyword>
<dbReference type="NCBIfam" id="TIGR00628">
    <property type="entry name" value="ung"/>
    <property type="match status" value="1"/>
</dbReference>
<proteinExistence type="inferred from homology"/>
<evidence type="ECO:0000256" key="4">
    <source>
        <dbReference type="ARBA" id="ARBA00022763"/>
    </source>
</evidence>
<comment type="subcellular location">
    <subcellularLocation>
        <location evidence="7">Mitochondrion</location>
    </subcellularLocation>
    <subcellularLocation>
        <location evidence="7">Nucleus</location>
    </subcellularLocation>
</comment>
<dbReference type="EMBL" id="HBEM01011469">
    <property type="protein sequence ID" value="CAD8445121.1"/>
    <property type="molecule type" value="Transcribed_RNA"/>
</dbReference>
<dbReference type="SMART" id="SM00987">
    <property type="entry name" value="UreE_C"/>
    <property type="match status" value="1"/>
</dbReference>
<dbReference type="SUPFAM" id="SSF52141">
    <property type="entry name" value="Uracil-DNA glycosylase-like"/>
    <property type="match status" value="1"/>
</dbReference>
<feature type="region of interest" description="Disordered" evidence="10">
    <location>
        <begin position="82"/>
        <end position="106"/>
    </location>
</feature>